<dbReference type="SUPFAM" id="SSF103088">
    <property type="entry name" value="OmpA-like"/>
    <property type="match status" value="1"/>
</dbReference>
<accession>A0A363UKF1</accession>
<dbReference type="EMBL" id="QEQK01000008">
    <property type="protein sequence ID" value="PWN55902.1"/>
    <property type="molecule type" value="Genomic_DNA"/>
</dbReference>
<evidence type="ECO:0000256" key="2">
    <source>
        <dbReference type="ARBA" id="ARBA00022729"/>
    </source>
</evidence>
<dbReference type="InterPro" id="IPR006690">
    <property type="entry name" value="OMPA-like_CS"/>
</dbReference>
<dbReference type="InterPro" id="IPR006665">
    <property type="entry name" value="OmpA-like"/>
</dbReference>
<feature type="compositionally biased region" description="Acidic residues" evidence="6">
    <location>
        <begin position="95"/>
        <end position="105"/>
    </location>
</feature>
<feature type="compositionally biased region" description="Basic and acidic residues" evidence="6">
    <location>
        <begin position="114"/>
        <end position="126"/>
    </location>
</feature>
<dbReference type="Pfam" id="PF02412">
    <property type="entry name" value="TSP_3"/>
    <property type="match status" value="3"/>
</dbReference>
<dbReference type="InterPro" id="IPR006664">
    <property type="entry name" value="OMP_bac"/>
</dbReference>
<dbReference type="SUPFAM" id="SSF103647">
    <property type="entry name" value="TSP type-3 repeat"/>
    <property type="match status" value="1"/>
</dbReference>
<dbReference type="InterPro" id="IPR050330">
    <property type="entry name" value="Bact_OuterMem_StrucFunc"/>
</dbReference>
<dbReference type="PROSITE" id="PS01068">
    <property type="entry name" value="OMPA_1"/>
    <property type="match status" value="1"/>
</dbReference>
<dbReference type="OrthoDB" id="1149075at2"/>
<keyword evidence="8" id="KW-0969">Cilium</keyword>
<dbReference type="Gene3D" id="3.30.1330.60">
    <property type="entry name" value="OmpA-like domain"/>
    <property type="match status" value="1"/>
</dbReference>
<dbReference type="Pfam" id="PF00691">
    <property type="entry name" value="OmpA"/>
    <property type="match status" value="1"/>
</dbReference>
<dbReference type="InterPro" id="IPR028974">
    <property type="entry name" value="TSP_type-3_rpt"/>
</dbReference>
<keyword evidence="9" id="KW-1185">Reference proteome</keyword>
<evidence type="ECO:0000256" key="5">
    <source>
        <dbReference type="PROSITE-ProRule" id="PRU00473"/>
    </source>
</evidence>
<dbReference type="PANTHER" id="PTHR30329:SF21">
    <property type="entry name" value="LIPOPROTEIN YIAD-RELATED"/>
    <property type="match status" value="1"/>
</dbReference>
<feature type="domain" description="OmpA-like" evidence="7">
    <location>
        <begin position="201"/>
        <end position="316"/>
    </location>
</feature>
<proteinExistence type="predicted"/>
<comment type="caution">
    <text evidence="8">The sequence shown here is derived from an EMBL/GenBank/DDBJ whole genome shotgun (WGS) entry which is preliminary data.</text>
</comment>
<dbReference type="InterPro" id="IPR036737">
    <property type="entry name" value="OmpA-like_sf"/>
</dbReference>
<sequence>MHPAAGGPANYESTVGDIGIGAIYPIFSDRVYVRGQAMYRYDSHNRRDAGDTGKDGFYEAVAALGLHVTIGKSPATLAAEKEAEEAALVPVVQDSDNDGVNDDADACPGTARGVKVDSRGCERDSDGDGVLDGSDQCPNTPAGQPVDAKGCSLDGDNDGVLNQMDQCPNTPAGAEVLADGCALTNDCRIPQPGDQVDADGCAVTQAVILRGVNFDLDSARLTPNAKAILDTVGDALLSIESVNVEIGGHTDSLGSNAYNQKLSQRRAESVKTYLSERGVDASRMEVKGYGEAEPVAPNDTAEGRELNRRVELKILE</sequence>
<evidence type="ECO:0000313" key="9">
    <source>
        <dbReference type="Proteomes" id="UP000251800"/>
    </source>
</evidence>
<reference evidence="8 9" key="1">
    <citation type="submission" date="2018-05" db="EMBL/GenBank/DDBJ databases">
        <title>Abyssibacter profundi OUC007T gen. nov., sp. nov, a marine bacterium isolated from seawater of the Mariana Trench.</title>
        <authorList>
            <person name="Zhou S."/>
        </authorList>
    </citation>
    <scope>NUCLEOTIDE SEQUENCE [LARGE SCALE GENOMIC DNA]</scope>
    <source>
        <strain evidence="8 9">OUC007</strain>
    </source>
</reference>
<evidence type="ECO:0000256" key="3">
    <source>
        <dbReference type="ARBA" id="ARBA00023136"/>
    </source>
</evidence>
<evidence type="ECO:0000256" key="1">
    <source>
        <dbReference type="ARBA" id="ARBA00004442"/>
    </source>
</evidence>
<comment type="subcellular location">
    <subcellularLocation>
        <location evidence="1">Cell outer membrane</location>
    </subcellularLocation>
</comment>
<dbReference type="CDD" id="cd07185">
    <property type="entry name" value="OmpA_C-like"/>
    <property type="match status" value="1"/>
</dbReference>
<evidence type="ECO:0000313" key="8">
    <source>
        <dbReference type="EMBL" id="PWN55902.1"/>
    </source>
</evidence>
<keyword evidence="4" id="KW-0998">Cell outer membrane</keyword>
<dbReference type="AlphaFoldDB" id="A0A363UKF1"/>
<feature type="region of interest" description="Disordered" evidence="6">
    <location>
        <begin position="94"/>
        <end position="148"/>
    </location>
</feature>
<dbReference type="PANTHER" id="PTHR30329">
    <property type="entry name" value="STATOR ELEMENT OF FLAGELLAR MOTOR COMPLEX"/>
    <property type="match status" value="1"/>
</dbReference>
<dbReference type="PROSITE" id="PS51123">
    <property type="entry name" value="OMPA_2"/>
    <property type="match status" value="1"/>
</dbReference>
<dbReference type="Proteomes" id="UP000251800">
    <property type="component" value="Unassembled WGS sequence"/>
</dbReference>
<keyword evidence="8" id="KW-0282">Flagellum</keyword>
<evidence type="ECO:0000256" key="4">
    <source>
        <dbReference type="ARBA" id="ARBA00023237"/>
    </source>
</evidence>
<gene>
    <name evidence="8" type="ORF">DEH80_10710</name>
</gene>
<dbReference type="GO" id="GO:0009279">
    <property type="term" value="C:cell outer membrane"/>
    <property type="evidence" value="ECO:0007669"/>
    <property type="project" value="UniProtKB-SubCell"/>
</dbReference>
<evidence type="ECO:0000256" key="6">
    <source>
        <dbReference type="SAM" id="MobiDB-lite"/>
    </source>
</evidence>
<dbReference type="GO" id="GO:0007155">
    <property type="term" value="P:cell adhesion"/>
    <property type="evidence" value="ECO:0007669"/>
    <property type="project" value="InterPro"/>
</dbReference>
<keyword evidence="3 5" id="KW-0472">Membrane</keyword>
<keyword evidence="2" id="KW-0732">Signal</keyword>
<evidence type="ECO:0000259" key="7">
    <source>
        <dbReference type="PROSITE" id="PS51123"/>
    </source>
</evidence>
<dbReference type="PRINTS" id="PR01021">
    <property type="entry name" value="OMPADOMAIN"/>
</dbReference>
<organism evidence="8 9">
    <name type="scientific">Abyssibacter profundi</name>
    <dbReference type="NCBI Taxonomy" id="2182787"/>
    <lineage>
        <taxon>Bacteria</taxon>
        <taxon>Pseudomonadati</taxon>
        <taxon>Pseudomonadota</taxon>
        <taxon>Gammaproteobacteria</taxon>
        <taxon>Chromatiales</taxon>
        <taxon>Oceanococcaceae</taxon>
        <taxon>Abyssibacter</taxon>
    </lineage>
</organism>
<dbReference type="PRINTS" id="PR01023">
    <property type="entry name" value="NAFLGMOTY"/>
</dbReference>
<dbReference type="InterPro" id="IPR003367">
    <property type="entry name" value="Thrombospondin_3-like_rpt"/>
</dbReference>
<keyword evidence="8" id="KW-0966">Cell projection</keyword>
<dbReference type="GO" id="GO:0005509">
    <property type="term" value="F:calcium ion binding"/>
    <property type="evidence" value="ECO:0007669"/>
    <property type="project" value="InterPro"/>
</dbReference>
<protein>
    <submittedName>
        <fullName evidence="8">Flagellar motor protein MotB</fullName>
    </submittedName>
</protein>
<name>A0A363UKF1_9GAMM</name>
<dbReference type="Gene3D" id="4.10.1080.10">
    <property type="entry name" value="TSP type-3 repeat"/>
    <property type="match status" value="1"/>
</dbReference>